<dbReference type="Proteomes" id="UP000249081">
    <property type="component" value="Unassembled WGS sequence"/>
</dbReference>
<proteinExistence type="predicted"/>
<name>A0A2W4WF70_9CYAN</name>
<dbReference type="PROSITE" id="PS50943">
    <property type="entry name" value="HTH_CROC1"/>
    <property type="match status" value="1"/>
</dbReference>
<reference evidence="2 3" key="2">
    <citation type="submission" date="2018-06" db="EMBL/GenBank/DDBJ databases">
        <title>Metagenomic assembly of (sub)arctic Cyanobacteria and their associated microbiome from non-axenic cultures.</title>
        <authorList>
            <person name="Baurain D."/>
        </authorList>
    </citation>
    <scope>NUCLEOTIDE SEQUENCE [LARGE SCALE GENOMIC DNA]</scope>
    <source>
        <strain evidence="2">ULC041bin1</strain>
    </source>
</reference>
<organism evidence="2 3">
    <name type="scientific">Shackletoniella antarctica</name>
    <dbReference type="NCBI Taxonomy" id="268115"/>
    <lineage>
        <taxon>Bacteria</taxon>
        <taxon>Bacillati</taxon>
        <taxon>Cyanobacteriota</taxon>
        <taxon>Cyanophyceae</taxon>
        <taxon>Oculatellales</taxon>
        <taxon>Oculatellaceae</taxon>
        <taxon>Shackletoniella</taxon>
    </lineage>
</organism>
<dbReference type="CDD" id="cd00093">
    <property type="entry name" value="HTH_XRE"/>
    <property type="match status" value="1"/>
</dbReference>
<comment type="caution">
    <text evidence="2">The sequence shown here is derived from an EMBL/GenBank/DDBJ whole genome shotgun (WGS) entry which is preliminary data.</text>
</comment>
<sequence>MSDESAPPAESKLSPIEVLRLERTKLTQDELAVRCGIPRSTYQRWIAGKTEAKLSLAQLKALSRELGIERIEDIPDDFSAR</sequence>
<dbReference type="Gene3D" id="1.10.260.40">
    <property type="entry name" value="lambda repressor-like DNA-binding domains"/>
    <property type="match status" value="1"/>
</dbReference>
<evidence type="ECO:0000313" key="3">
    <source>
        <dbReference type="Proteomes" id="UP000249081"/>
    </source>
</evidence>
<dbReference type="Pfam" id="PF01381">
    <property type="entry name" value="HTH_3"/>
    <property type="match status" value="1"/>
</dbReference>
<gene>
    <name evidence="2" type="ORF">DCF17_10050</name>
</gene>
<accession>A0A2W4WF70</accession>
<dbReference type="GO" id="GO:0003677">
    <property type="term" value="F:DNA binding"/>
    <property type="evidence" value="ECO:0007669"/>
    <property type="project" value="InterPro"/>
</dbReference>
<reference evidence="3" key="1">
    <citation type="submission" date="2018-04" db="EMBL/GenBank/DDBJ databases">
        <authorList>
            <person name="Cornet L."/>
        </authorList>
    </citation>
    <scope>NUCLEOTIDE SEQUENCE [LARGE SCALE GENOMIC DNA]</scope>
</reference>
<feature type="domain" description="HTH cro/C1-type" evidence="1">
    <location>
        <begin position="16"/>
        <end position="74"/>
    </location>
</feature>
<dbReference type="InterPro" id="IPR010982">
    <property type="entry name" value="Lambda_DNA-bd_dom_sf"/>
</dbReference>
<dbReference type="EMBL" id="QBMN01000058">
    <property type="protein sequence ID" value="PZO41817.1"/>
    <property type="molecule type" value="Genomic_DNA"/>
</dbReference>
<dbReference type="SUPFAM" id="SSF47413">
    <property type="entry name" value="lambda repressor-like DNA-binding domains"/>
    <property type="match status" value="1"/>
</dbReference>
<dbReference type="InterPro" id="IPR001387">
    <property type="entry name" value="Cro/C1-type_HTH"/>
</dbReference>
<protein>
    <submittedName>
        <fullName evidence="2">XRE family transcriptional regulator</fullName>
    </submittedName>
</protein>
<evidence type="ECO:0000259" key="1">
    <source>
        <dbReference type="PROSITE" id="PS50943"/>
    </source>
</evidence>
<dbReference type="SMART" id="SM00530">
    <property type="entry name" value="HTH_XRE"/>
    <property type="match status" value="1"/>
</dbReference>
<dbReference type="AlphaFoldDB" id="A0A2W4WF70"/>
<evidence type="ECO:0000313" key="2">
    <source>
        <dbReference type="EMBL" id="PZO41817.1"/>
    </source>
</evidence>